<proteinExistence type="predicted"/>
<dbReference type="OrthoDB" id="4900404at2759"/>
<accession>A0A9P9EDR3</accession>
<reference evidence="2" key="1">
    <citation type="journal article" date="2021" name="Nat. Commun.">
        <title>Genetic determinants of endophytism in the Arabidopsis root mycobiome.</title>
        <authorList>
            <person name="Mesny F."/>
            <person name="Miyauchi S."/>
            <person name="Thiergart T."/>
            <person name="Pickel B."/>
            <person name="Atanasova L."/>
            <person name="Karlsson M."/>
            <person name="Huettel B."/>
            <person name="Barry K.W."/>
            <person name="Haridas S."/>
            <person name="Chen C."/>
            <person name="Bauer D."/>
            <person name="Andreopoulos W."/>
            <person name="Pangilinan J."/>
            <person name="LaButti K."/>
            <person name="Riley R."/>
            <person name="Lipzen A."/>
            <person name="Clum A."/>
            <person name="Drula E."/>
            <person name="Henrissat B."/>
            <person name="Kohler A."/>
            <person name="Grigoriev I.V."/>
            <person name="Martin F.M."/>
            <person name="Hacquard S."/>
        </authorList>
    </citation>
    <scope>NUCLEOTIDE SEQUENCE</scope>
    <source>
        <strain evidence="2">MPI-CAGE-AT-0147</strain>
    </source>
</reference>
<feature type="region of interest" description="Disordered" evidence="1">
    <location>
        <begin position="136"/>
        <end position="155"/>
    </location>
</feature>
<organism evidence="2 3">
    <name type="scientific">Dactylonectria macrodidyma</name>
    <dbReference type="NCBI Taxonomy" id="307937"/>
    <lineage>
        <taxon>Eukaryota</taxon>
        <taxon>Fungi</taxon>
        <taxon>Dikarya</taxon>
        <taxon>Ascomycota</taxon>
        <taxon>Pezizomycotina</taxon>
        <taxon>Sordariomycetes</taxon>
        <taxon>Hypocreomycetidae</taxon>
        <taxon>Hypocreales</taxon>
        <taxon>Nectriaceae</taxon>
        <taxon>Dactylonectria</taxon>
    </lineage>
</organism>
<protein>
    <submittedName>
        <fullName evidence="2">Uncharacterized protein</fullName>
    </submittedName>
</protein>
<dbReference type="Proteomes" id="UP000738349">
    <property type="component" value="Unassembled WGS sequence"/>
</dbReference>
<dbReference type="AlphaFoldDB" id="A0A9P9EDR3"/>
<dbReference type="EMBL" id="JAGMUV010000013">
    <property type="protein sequence ID" value="KAH7136440.1"/>
    <property type="molecule type" value="Genomic_DNA"/>
</dbReference>
<evidence type="ECO:0000313" key="3">
    <source>
        <dbReference type="Proteomes" id="UP000738349"/>
    </source>
</evidence>
<evidence type="ECO:0000256" key="1">
    <source>
        <dbReference type="SAM" id="MobiDB-lite"/>
    </source>
</evidence>
<evidence type="ECO:0000313" key="2">
    <source>
        <dbReference type="EMBL" id="KAH7136440.1"/>
    </source>
</evidence>
<feature type="compositionally biased region" description="Polar residues" evidence="1">
    <location>
        <begin position="144"/>
        <end position="153"/>
    </location>
</feature>
<name>A0A9P9EDR3_9HYPO</name>
<comment type="caution">
    <text evidence="2">The sequence shown here is derived from an EMBL/GenBank/DDBJ whole genome shotgun (WGS) entry which is preliminary data.</text>
</comment>
<gene>
    <name evidence="2" type="ORF">EDB81DRAFT_79387</name>
</gene>
<sequence length="212" mass="23336">MPPHTTFPVDLCTGDCPSKDHLFRLAFSLPLAKHNVILTYNGYKRALELYGNDSIILRAEKVGRFQRWVSENPELLEEFHGRALADGFNPAAGYADTNASTYSFYHPVDPRNNELTRTSQHPATIRHSYITILDSDDDDDNATAPVSTPQATRGNLFKNVDMPDAIKNMSGLLVPQRSDFAGTCVGNAELAQILAETLESVLNADERDAGAV</sequence>
<keyword evidence="3" id="KW-1185">Reference proteome</keyword>